<evidence type="ECO:0000313" key="3">
    <source>
        <dbReference type="EMBL" id="NCI51490.1"/>
    </source>
</evidence>
<evidence type="ECO:0000256" key="2">
    <source>
        <dbReference type="SAM" id="SignalP"/>
    </source>
</evidence>
<gene>
    <name evidence="3" type="ORF">GWC95_16290</name>
</gene>
<feature type="compositionally biased region" description="Pro residues" evidence="1">
    <location>
        <begin position="81"/>
        <end position="90"/>
    </location>
</feature>
<comment type="caution">
    <text evidence="3">The sequence shown here is derived from an EMBL/GenBank/DDBJ whole genome shotgun (WGS) entry which is preliminary data.</text>
</comment>
<feature type="region of interest" description="Disordered" evidence="1">
    <location>
        <begin position="71"/>
        <end position="97"/>
    </location>
</feature>
<dbReference type="EMBL" id="JAACJS010000015">
    <property type="protein sequence ID" value="NCI51490.1"/>
    <property type="molecule type" value="Genomic_DNA"/>
</dbReference>
<keyword evidence="2" id="KW-0732">Signal</keyword>
<proteinExistence type="predicted"/>
<name>A0ABW9ZWH3_9BACT</name>
<feature type="chain" id="PRO_5046324752" description="LTXXQ motif family protein" evidence="2">
    <location>
        <begin position="22"/>
        <end position="134"/>
    </location>
</feature>
<feature type="signal peptide" evidence="2">
    <location>
        <begin position="1"/>
        <end position="21"/>
    </location>
</feature>
<sequence>MNKKIKMLFCCAMLATAGTYAQPQQPPRPPSNEDKLKHVSEKINKEIALTAAQKAKVETAYKDFFIEMDKLRKNNRNGRPEMPPPPPLPPGKKEDVDKLVKARDAKIKAALTGAQYKKYSEIEQTLRPPRPAEH</sequence>
<evidence type="ECO:0008006" key="5">
    <source>
        <dbReference type="Google" id="ProtNLM"/>
    </source>
</evidence>
<dbReference type="RefSeq" id="WP_161819771.1">
    <property type="nucleotide sequence ID" value="NZ_JAACJS010000015.1"/>
</dbReference>
<keyword evidence="4" id="KW-1185">Reference proteome</keyword>
<evidence type="ECO:0000256" key="1">
    <source>
        <dbReference type="SAM" id="MobiDB-lite"/>
    </source>
</evidence>
<accession>A0ABW9ZWH3</accession>
<protein>
    <recommendedName>
        <fullName evidence="5">LTXXQ motif family protein</fullName>
    </recommendedName>
</protein>
<organism evidence="3 4">
    <name type="scientific">Sediminibacterium roseum</name>
    <dbReference type="NCBI Taxonomy" id="1978412"/>
    <lineage>
        <taxon>Bacteria</taxon>
        <taxon>Pseudomonadati</taxon>
        <taxon>Bacteroidota</taxon>
        <taxon>Chitinophagia</taxon>
        <taxon>Chitinophagales</taxon>
        <taxon>Chitinophagaceae</taxon>
        <taxon>Sediminibacterium</taxon>
    </lineage>
</organism>
<dbReference type="Proteomes" id="UP000753802">
    <property type="component" value="Unassembled WGS sequence"/>
</dbReference>
<reference evidence="3 4" key="1">
    <citation type="submission" date="2020-01" db="EMBL/GenBank/DDBJ databases">
        <title>Genome analysis.</title>
        <authorList>
            <person name="Wu S."/>
            <person name="Wang G."/>
        </authorList>
    </citation>
    <scope>NUCLEOTIDE SEQUENCE [LARGE SCALE GENOMIC DNA]</scope>
    <source>
        <strain evidence="3 4">SYL130</strain>
    </source>
</reference>
<evidence type="ECO:0000313" key="4">
    <source>
        <dbReference type="Proteomes" id="UP000753802"/>
    </source>
</evidence>